<dbReference type="SUPFAM" id="SSF55729">
    <property type="entry name" value="Acyl-CoA N-acyltransferases (Nat)"/>
    <property type="match status" value="1"/>
</dbReference>
<dbReference type="AlphaFoldDB" id="A0A077UMI8"/>
<dbReference type="Pfam" id="PF00583">
    <property type="entry name" value="Acetyltransf_1"/>
    <property type="match status" value="1"/>
</dbReference>
<reference evidence="4 5" key="1">
    <citation type="submission" date="2014-05" db="EMBL/GenBank/DDBJ databases">
        <authorList>
            <person name="Aslett A.Martin."/>
            <person name="De Silva Nishadi"/>
        </authorList>
    </citation>
    <scope>NUCLEOTIDE SEQUENCE [LARGE SCALE GENOMIC DNA]</scope>
</reference>
<dbReference type="PANTHER" id="PTHR10908">
    <property type="entry name" value="SEROTONIN N-ACETYLTRANSFERASE"/>
    <property type="match status" value="1"/>
</dbReference>
<dbReference type="Proteomes" id="UP000044616">
    <property type="component" value="Unassembled WGS sequence"/>
</dbReference>
<dbReference type="GO" id="GO:0008080">
    <property type="term" value="F:N-acetyltransferase activity"/>
    <property type="evidence" value="ECO:0007669"/>
    <property type="project" value="UniProtKB-ARBA"/>
</dbReference>
<dbReference type="RefSeq" id="WP_047531032.1">
    <property type="nucleotide sequence ID" value="NZ_CCEH01000013.1"/>
</dbReference>
<gene>
    <name evidence="4" type="ORF">ERS140147_01643</name>
</gene>
<dbReference type="PANTHER" id="PTHR10908:SF0">
    <property type="entry name" value="SEROTONIN N-ACETYLTRANSFERASE"/>
    <property type="match status" value="1"/>
</dbReference>
<sequence length="166" mass="18907">MTLRQVTMQDLNQIITLENVGFLTEEAATPEALKLRIEQIQDSFIVAEYNGEVVGYINGPVIKERYINDDLFKNVSKFENEGGYLSVLGLVVAPDYQNQGIAGRLLNYFENLAKNQYRQGVTLTCRESLISFYEKYGYCNEGLSESCHGGIKWYNLVKNIKKDDEV</sequence>
<keyword evidence="1 4" id="KW-0808">Transferase</keyword>
<evidence type="ECO:0000256" key="2">
    <source>
        <dbReference type="ARBA" id="ARBA00023315"/>
    </source>
</evidence>
<evidence type="ECO:0000313" key="4">
    <source>
        <dbReference type="EMBL" id="CDR28508.1"/>
    </source>
</evidence>
<dbReference type="InterPro" id="IPR016181">
    <property type="entry name" value="Acyl_CoA_acyltransferase"/>
</dbReference>
<dbReference type="Gene3D" id="3.40.630.30">
    <property type="match status" value="1"/>
</dbReference>
<accession>A0A077UMI8</accession>
<evidence type="ECO:0000259" key="3">
    <source>
        <dbReference type="PROSITE" id="PS51186"/>
    </source>
</evidence>
<protein>
    <submittedName>
        <fullName evidence="4">GNAT family acetyltransferase</fullName>
    </submittedName>
</protein>
<proteinExistence type="predicted"/>
<name>A0A077UMI8_9STAP</name>
<organism evidence="4 5">
    <name type="scientific">Staphylococcus schweitzeri</name>
    <dbReference type="NCBI Taxonomy" id="1654388"/>
    <lineage>
        <taxon>Bacteria</taxon>
        <taxon>Bacillati</taxon>
        <taxon>Bacillota</taxon>
        <taxon>Bacilli</taxon>
        <taxon>Bacillales</taxon>
        <taxon>Staphylococcaceae</taxon>
        <taxon>Staphylococcus</taxon>
    </lineage>
</organism>
<evidence type="ECO:0000256" key="1">
    <source>
        <dbReference type="ARBA" id="ARBA00022679"/>
    </source>
</evidence>
<evidence type="ECO:0000313" key="5">
    <source>
        <dbReference type="Proteomes" id="UP000044616"/>
    </source>
</evidence>
<dbReference type="InterPro" id="IPR051635">
    <property type="entry name" value="SNAT-like"/>
</dbReference>
<dbReference type="InterPro" id="IPR000182">
    <property type="entry name" value="GNAT_dom"/>
</dbReference>
<keyword evidence="2" id="KW-0012">Acyltransferase</keyword>
<feature type="domain" description="N-acetyltransferase" evidence="3">
    <location>
        <begin position="1"/>
        <end position="161"/>
    </location>
</feature>
<dbReference type="EMBL" id="CCEH01000013">
    <property type="protein sequence ID" value="CDR28508.1"/>
    <property type="molecule type" value="Genomic_DNA"/>
</dbReference>
<dbReference type="CDD" id="cd04301">
    <property type="entry name" value="NAT_SF"/>
    <property type="match status" value="1"/>
</dbReference>
<dbReference type="PROSITE" id="PS51186">
    <property type="entry name" value="GNAT"/>
    <property type="match status" value="1"/>
</dbReference>